<protein>
    <submittedName>
        <fullName evidence="5">SET domain-containing protein</fullName>
    </submittedName>
</protein>
<organism evidence="5 6">
    <name type="scientific">Acidiferrobacter thiooxydans</name>
    <dbReference type="NCBI Taxonomy" id="163359"/>
    <lineage>
        <taxon>Bacteria</taxon>
        <taxon>Pseudomonadati</taxon>
        <taxon>Pseudomonadota</taxon>
        <taxon>Gammaproteobacteria</taxon>
        <taxon>Acidiferrobacterales</taxon>
        <taxon>Acidiferrobacteraceae</taxon>
        <taxon>Acidiferrobacter</taxon>
    </lineage>
</organism>
<evidence type="ECO:0000313" key="5">
    <source>
        <dbReference type="EMBL" id="RCN56077.1"/>
    </source>
</evidence>
<gene>
    <name evidence="5" type="ORF">C4900_09370</name>
</gene>
<evidence type="ECO:0000256" key="1">
    <source>
        <dbReference type="ARBA" id="ARBA00022679"/>
    </source>
</evidence>
<dbReference type="SUPFAM" id="SSF82199">
    <property type="entry name" value="SET domain"/>
    <property type="match status" value="1"/>
</dbReference>
<dbReference type="EMBL" id="PSYR01000002">
    <property type="protein sequence ID" value="RCN56077.1"/>
    <property type="molecule type" value="Genomic_DNA"/>
</dbReference>
<feature type="domain" description="Post-SET" evidence="4">
    <location>
        <begin position="129"/>
        <end position="145"/>
    </location>
</feature>
<dbReference type="PANTHER" id="PTHR12350:SF19">
    <property type="entry name" value="SET DOMAIN-CONTAINING PROTEIN"/>
    <property type="match status" value="1"/>
</dbReference>
<dbReference type="InterPro" id="IPR053201">
    <property type="entry name" value="Flavunoidine_N-MTase"/>
</dbReference>
<dbReference type="InterPro" id="IPR003616">
    <property type="entry name" value="Post-SET_dom"/>
</dbReference>
<evidence type="ECO:0000259" key="4">
    <source>
        <dbReference type="PROSITE" id="PS50868"/>
    </source>
</evidence>
<evidence type="ECO:0000313" key="6">
    <source>
        <dbReference type="Proteomes" id="UP000253250"/>
    </source>
</evidence>
<evidence type="ECO:0000259" key="3">
    <source>
        <dbReference type="PROSITE" id="PS50280"/>
    </source>
</evidence>
<sequence>MTHKLQVGTHKRQCNMRGEEVAAMIYVRESPQHGRGVFASVPIAAGTTLIRFSGPLLSRAQVDFGDYHLQVGDDLYLGPSGAADDFVNHSCAPNAGFADGLVLQALRDIAAHEEITWDYSCAIDEADFPGFPCACGAVSCRGLVRSFRHLEPTVRERLRPWALPYLRDRYRP</sequence>
<dbReference type="InterPro" id="IPR001214">
    <property type="entry name" value="SET_dom"/>
</dbReference>
<dbReference type="InterPro" id="IPR046341">
    <property type="entry name" value="SET_dom_sf"/>
</dbReference>
<dbReference type="PANTHER" id="PTHR12350">
    <property type="entry name" value="HISTONE-LYSINE N-METHYLTRANSFERASE-RELATED"/>
    <property type="match status" value="1"/>
</dbReference>
<dbReference type="Pfam" id="PF00856">
    <property type="entry name" value="SET"/>
    <property type="match status" value="1"/>
</dbReference>
<dbReference type="Gene3D" id="2.170.270.10">
    <property type="entry name" value="SET domain"/>
    <property type="match status" value="1"/>
</dbReference>
<evidence type="ECO:0000256" key="2">
    <source>
        <dbReference type="ARBA" id="ARBA00022691"/>
    </source>
</evidence>
<dbReference type="GO" id="GO:0016740">
    <property type="term" value="F:transferase activity"/>
    <property type="evidence" value="ECO:0007669"/>
    <property type="project" value="UniProtKB-KW"/>
</dbReference>
<keyword evidence="1" id="KW-0808">Transferase</keyword>
<keyword evidence="6" id="KW-1185">Reference proteome</keyword>
<accession>A0A368HGA3</accession>
<dbReference type="SMART" id="SM00317">
    <property type="entry name" value="SET"/>
    <property type="match status" value="1"/>
</dbReference>
<dbReference type="Proteomes" id="UP000253250">
    <property type="component" value="Unassembled WGS sequence"/>
</dbReference>
<dbReference type="OrthoDB" id="9790349at2"/>
<keyword evidence="2" id="KW-0949">S-adenosyl-L-methionine</keyword>
<name>A0A368HGA3_9GAMM</name>
<proteinExistence type="predicted"/>
<dbReference type="AlphaFoldDB" id="A0A368HGA3"/>
<feature type="domain" description="SET" evidence="3">
    <location>
        <begin position="23"/>
        <end position="120"/>
    </location>
</feature>
<dbReference type="PROSITE" id="PS50280">
    <property type="entry name" value="SET"/>
    <property type="match status" value="1"/>
</dbReference>
<dbReference type="PROSITE" id="PS50868">
    <property type="entry name" value="POST_SET"/>
    <property type="match status" value="1"/>
</dbReference>
<reference evidence="5 6" key="1">
    <citation type="submission" date="2018-02" db="EMBL/GenBank/DDBJ databases">
        <title>Insights into the biology of acidophilic members of the Acidiferrobacteraceae family derived from comparative genomic analyses.</title>
        <authorList>
            <person name="Issotta F."/>
            <person name="Thyssen C."/>
            <person name="Mena C."/>
            <person name="Moya A."/>
            <person name="Bellenberg S."/>
            <person name="Sproer C."/>
            <person name="Covarrubias P.C."/>
            <person name="Sand W."/>
            <person name="Quatrini R."/>
            <person name="Vera M."/>
        </authorList>
    </citation>
    <scope>NUCLEOTIDE SEQUENCE [LARGE SCALE GENOMIC DNA]</scope>
    <source>
        <strain evidence="6">m-1</strain>
    </source>
</reference>
<comment type="caution">
    <text evidence="5">The sequence shown here is derived from an EMBL/GenBank/DDBJ whole genome shotgun (WGS) entry which is preliminary data.</text>
</comment>